<dbReference type="EMBL" id="JHEG02000046">
    <property type="protein sequence ID" value="KIE11602.1"/>
    <property type="molecule type" value="Genomic_DNA"/>
</dbReference>
<name>A0A0C1NA70_9CYAN</name>
<organism evidence="1">
    <name type="scientific">Tolypothrix bouteillei VB521301</name>
    <dbReference type="NCBI Taxonomy" id="1479485"/>
    <lineage>
        <taxon>Bacteria</taxon>
        <taxon>Bacillati</taxon>
        <taxon>Cyanobacteriota</taxon>
        <taxon>Cyanophyceae</taxon>
        <taxon>Nostocales</taxon>
        <taxon>Tolypothrichaceae</taxon>
        <taxon>Tolypothrix</taxon>
    </lineage>
</organism>
<proteinExistence type="predicted"/>
<gene>
    <name evidence="1" type="ORF">DA73_0214805</name>
</gene>
<accession>A0A0C1NA70</accession>
<dbReference type="AlphaFoldDB" id="A0A0C1NA70"/>
<reference evidence="1" key="1">
    <citation type="journal article" date="2015" name="Genome Announc.">
        <title>Draft Genome Sequence of Tolypothrix boutellei Strain VB521301.</title>
        <authorList>
            <person name="Chandrababunaidu M.M."/>
            <person name="Singh D."/>
            <person name="Sen D."/>
            <person name="Bhan S."/>
            <person name="Das S."/>
            <person name="Gupta A."/>
            <person name="Adhikary S.P."/>
            <person name="Tripathy S."/>
        </authorList>
    </citation>
    <scope>NUCLEOTIDE SEQUENCE</scope>
    <source>
        <strain evidence="1">VB521301</strain>
    </source>
</reference>
<protein>
    <submittedName>
        <fullName evidence="1">Uncharacterized protein</fullName>
    </submittedName>
</protein>
<sequence>MRSLRRKPYSAYRSIAQAVPSLSHDSASLRCAYREAQAKKSAYREAQAKKECDKHSLEHTERSLLSNHQLLQQRIVRLLHAIARTFSHCSIFL</sequence>
<evidence type="ECO:0000313" key="1">
    <source>
        <dbReference type="EMBL" id="KIE11602.1"/>
    </source>
</evidence>
<comment type="caution">
    <text evidence="1">The sequence shown here is derived from an EMBL/GenBank/DDBJ whole genome shotgun (WGS) entry which is preliminary data.</text>
</comment>